<feature type="region of interest" description="Disordered" evidence="2">
    <location>
        <begin position="241"/>
        <end position="276"/>
    </location>
</feature>
<dbReference type="EMBL" id="JAJJHW010003409">
    <property type="protein sequence ID" value="KAH8358571.1"/>
    <property type="molecule type" value="Genomic_DNA"/>
</dbReference>
<proteinExistence type="predicted"/>
<evidence type="ECO:0000256" key="1">
    <source>
        <dbReference type="SAM" id="Coils"/>
    </source>
</evidence>
<feature type="chain" id="PRO_5042107290" evidence="3">
    <location>
        <begin position="26"/>
        <end position="276"/>
    </location>
</feature>
<reference evidence="4" key="1">
    <citation type="journal article" date="2021" name="Mol. Ecol. Resour.">
        <title>Phylogenomic analyses of the genus Drosophila reveals genomic signals of climate adaptation.</title>
        <authorList>
            <person name="Li F."/>
            <person name="Rane R.V."/>
            <person name="Luria V."/>
            <person name="Xiong Z."/>
            <person name="Chen J."/>
            <person name="Li Z."/>
            <person name="Catullo R.A."/>
            <person name="Griffin P.C."/>
            <person name="Schiffer M."/>
            <person name="Pearce S."/>
            <person name="Lee S.F."/>
            <person name="McElroy K."/>
            <person name="Stocker A."/>
            <person name="Shirriffs J."/>
            <person name="Cockerell F."/>
            <person name="Coppin C."/>
            <person name="Sgro C.M."/>
            <person name="Karger A."/>
            <person name="Cain J.W."/>
            <person name="Weber J.A."/>
            <person name="Santpere G."/>
            <person name="Kirschner M.W."/>
            <person name="Hoffmann A.A."/>
            <person name="Oakeshott J.G."/>
            <person name="Zhang G."/>
        </authorList>
    </citation>
    <scope>NUCLEOTIDE SEQUENCE</scope>
    <source>
        <strain evidence="4">BGI-SZ-2011g</strain>
    </source>
</reference>
<feature type="signal peptide" evidence="3">
    <location>
        <begin position="1"/>
        <end position="25"/>
    </location>
</feature>
<dbReference type="PANTHER" id="PTHR37161">
    <property type="entry name" value="HDC10475"/>
    <property type="match status" value="1"/>
</dbReference>
<feature type="compositionally biased region" description="Basic residues" evidence="2">
    <location>
        <begin position="261"/>
        <end position="270"/>
    </location>
</feature>
<dbReference type="InterPro" id="IPR007999">
    <property type="entry name" value="DUF745"/>
</dbReference>
<keyword evidence="1" id="KW-0175">Coiled coil</keyword>
<evidence type="ECO:0000256" key="2">
    <source>
        <dbReference type="SAM" id="MobiDB-lite"/>
    </source>
</evidence>
<accession>A0AAD4PHB2</accession>
<feature type="region of interest" description="Disordered" evidence="2">
    <location>
        <begin position="40"/>
        <end position="68"/>
    </location>
</feature>
<keyword evidence="5" id="KW-1185">Reference proteome</keyword>
<keyword evidence="3" id="KW-0732">Signal</keyword>
<evidence type="ECO:0000313" key="4">
    <source>
        <dbReference type="EMBL" id="KAH8358571.1"/>
    </source>
</evidence>
<protein>
    <submittedName>
        <fullName evidence="4">Uncharacterized protein</fullName>
    </submittedName>
</protein>
<gene>
    <name evidence="4" type="ORF">KR093_000882</name>
</gene>
<dbReference type="PANTHER" id="PTHR37161:SF2">
    <property type="entry name" value="AT11648P-RELATED"/>
    <property type="match status" value="1"/>
</dbReference>
<dbReference type="Pfam" id="PF05335">
    <property type="entry name" value="DUF745"/>
    <property type="match status" value="1"/>
</dbReference>
<dbReference type="AlphaFoldDB" id="A0AAD4PHB2"/>
<organism evidence="4 5">
    <name type="scientific">Drosophila rubida</name>
    <dbReference type="NCBI Taxonomy" id="30044"/>
    <lineage>
        <taxon>Eukaryota</taxon>
        <taxon>Metazoa</taxon>
        <taxon>Ecdysozoa</taxon>
        <taxon>Arthropoda</taxon>
        <taxon>Hexapoda</taxon>
        <taxon>Insecta</taxon>
        <taxon>Pterygota</taxon>
        <taxon>Neoptera</taxon>
        <taxon>Endopterygota</taxon>
        <taxon>Diptera</taxon>
        <taxon>Brachycera</taxon>
        <taxon>Muscomorpha</taxon>
        <taxon>Ephydroidea</taxon>
        <taxon>Drosophilidae</taxon>
        <taxon>Drosophila</taxon>
    </lineage>
</organism>
<feature type="compositionally biased region" description="Basic and acidic residues" evidence="2">
    <location>
        <begin position="246"/>
        <end position="256"/>
    </location>
</feature>
<dbReference type="Proteomes" id="UP001200034">
    <property type="component" value="Unassembled WGS sequence"/>
</dbReference>
<comment type="caution">
    <text evidence="4">The sequence shown here is derived from an EMBL/GenBank/DDBJ whole genome shotgun (WGS) entry which is preliminary data.</text>
</comment>
<evidence type="ECO:0000313" key="5">
    <source>
        <dbReference type="Proteomes" id="UP001200034"/>
    </source>
</evidence>
<evidence type="ECO:0000256" key="3">
    <source>
        <dbReference type="SAM" id="SignalP"/>
    </source>
</evidence>
<feature type="coiled-coil region" evidence="1">
    <location>
        <begin position="180"/>
        <end position="235"/>
    </location>
</feature>
<name>A0AAD4PHB2_9MUSC</name>
<sequence length="276" mass="30303">MRIARLTQAFNPLLLALLLLQHITLAPMAVHQFSSSQLQQHRSRLNGMDHPDDGGSADDAGCPERSGCNNNAKQTATNIAQKAAQEAEQAYGTQQCAAAEVAHQVKKQLADKAYAAAKAAEAALSGKQQMVEHLEAELCESETALQQETASVENSQINFNAACQSAKQAHQLLFGLQTIMKLAQENLANAKSAAAGAQQQLSEKAHLIDSSQHRINTLKRMLENSRKELENIKRSAYKAVCAAAEARQKANRERRSNSSSRSRRRKRQRTQPKQQQ</sequence>